<organism evidence="1 2">
    <name type="scientific">Citrus x changshan-huyou</name>
    <dbReference type="NCBI Taxonomy" id="2935761"/>
    <lineage>
        <taxon>Eukaryota</taxon>
        <taxon>Viridiplantae</taxon>
        <taxon>Streptophyta</taxon>
        <taxon>Embryophyta</taxon>
        <taxon>Tracheophyta</taxon>
        <taxon>Spermatophyta</taxon>
        <taxon>Magnoliopsida</taxon>
        <taxon>eudicotyledons</taxon>
        <taxon>Gunneridae</taxon>
        <taxon>Pentapetalae</taxon>
        <taxon>rosids</taxon>
        <taxon>malvids</taxon>
        <taxon>Sapindales</taxon>
        <taxon>Rutaceae</taxon>
        <taxon>Aurantioideae</taxon>
        <taxon>Citrus</taxon>
    </lineage>
</organism>
<gene>
    <name evidence="1" type="ORF">WN944_027905</name>
</gene>
<evidence type="ECO:0000313" key="2">
    <source>
        <dbReference type="Proteomes" id="UP001428341"/>
    </source>
</evidence>
<accession>A0AAP0QAA9</accession>
<protein>
    <submittedName>
        <fullName evidence="1">Uncharacterized protein</fullName>
    </submittedName>
</protein>
<comment type="caution">
    <text evidence="1">The sequence shown here is derived from an EMBL/GenBank/DDBJ whole genome shotgun (WGS) entry which is preliminary data.</text>
</comment>
<sequence>MQIPTGLPNTKFKIISPAPLPRCKAPETVFASPSHQTYGAPNQLAITDQTVEETTQRHLLSIFHFPAVARHQHCMPQHTTIGYHLTLISLLGDELRMIVNDDYANVVGALVEMFSLQLINLCIGQHIESSPLSAYYLTFKFDVHGGGLIDSSTS</sequence>
<evidence type="ECO:0000313" key="1">
    <source>
        <dbReference type="EMBL" id="KAK9175894.1"/>
    </source>
</evidence>
<dbReference type="EMBL" id="JBCGBO010000025">
    <property type="protein sequence ID" value="KAK9175894.1"/>
    <property type="molecule type" value="Genomic_DNA"/>
</dbReference>
<proteinExistence type="predicted"/>
<reference evidence="1 2" key="1">
    <citation type="submission" date="2024-05" db="EMBL/GenBank/DDBJ databases">
        <title>Haplotype-resolved chromosome-level genome assembly of Huyou (Citrus changshanensis).</title>
        <authorList>
            <person name="Miao C."/>
            <person name="Chen W."/>
            <person name="Wu Y."/>
            <person name="Wang L."/>
            <person name="Zhao S."/>
            <person name="Grierson D."/>
            <person name="Xu C."/>
            <person name="Chen K."/>
        </authorList>
    </citation>
    <scope>NUCLEOTIDE SEQUENCE [LARGE SCALE GENOMIC DNA]</scope>
    <source>
        <strain evidence="1">01-14</strain>
        <tissue evidence="1">Leaf</tissue>
    </source>
</reference>
<dbReference type="AlphaFoldDB" id="A0AAP0QAA9"/>
<dbReference type="Proteomes" id="UP001428341">
    <property type="component" value="Unassembled WGS sequence"/>
</dbReference>
<name>A0AAP0QAA9_9ROSI</name>
<keyword evidence="2" id="KW-1185">Reference proteome</keyword>